<dbReference type="AlphaFoldDB" id="A0A0E9WKJ9"/>
<proteinExistence type="predicted"/>
<reference evidence="1" key="2">
    <citation type="journal article" date="2015" name="Fish Shellfish Immunol.">
        <title>Early steps in the European eel (Anguilla anguilla)-Vibrio vulnificus interaction in the gills: Role of the RtxA13 toxin.</title>
        <authorList>
            <person name="Callol A."/>
            <person name="Pajuelo D."/>
            <person name="Ebbesson L."/>
            <person name="Teles M."/>
            <person name="MacKenzie S."/>
            <person name="Amaro C."/>
        </authorList>
    </citation>
    <scope>NUCLEOTIDE SEQUENCE</scope>
</reference>
<protein>
    <submittedName>
        <fullName evidence="1">Uncharacterized protein</fullName>
    </submittedName>
</protein>
<name>A0A0E9WKJ9_ANGAN</name>
<organism evidence="1">
    <name type="scientific">Anguilla anguilla</name>
    <name type="common">European freshwater eel</name>
    <name type="synonym">Muraena anguilla</name>
    <dbReference type="NCBI Taxonomy" id="7936"/>
    <lineage>
        <taxon>Eukaryota</taxon>
        <taxon>Metazoa</taxon>
        <taxon>Chordata</taxon>
        <taxon>Craniata</taxon>
        <taxon>Vertebrata</taxon>
        <taxon>Euteleostomi</taxon>
        <taxon>Actinopterygii</taxon>
        <taxon>Neopterygii</taxon>
        <taxon>Teleostei</taxon>
        <taxon>Anguilliformes</taxon>
        <taxon>Anguillidae</taxon>
        <taxon>Anguilla</taxon>
    </lineage>
</organism>
<reference evidence="1" key="1">
    <citation type="submission" date="2014-11" db="EMBL/GenBank/DDBJ databases">
        <authorList>
            <person name="Amaro Gonzalez C."/>
        </authorList>
    </citation>
    <scope>NUCLEOTIDE SEQUENCE</scope>
</reference>
<dbReference type="EMBL" id="GBXM01017658">
    <property type="protein sequence ID" value="JAH90919.1"/>
    <property type="molecule type" value="Transcribed_RNA"/>
</dbReference>
<accession>A0A0E9WKJ9</accession>
<evidence type="ECO:0000313" key="1">
    <source>
        <dbReference type="EMBL" id="JAH90919.1"/>
    </source>
</evidence>
<sequence>MGDRSSVWVRSKVFGKCLGSLSHLKESSPTLHPQETVCLHTLDRRNLDQV</sequence>